<dbReference type="VEuPathDB" id="FungiDB:KLMA_40132"/>
<keyword evidence="1" id="KW-0175">Coiled coil</keyword>
<proteinExistence type="predicted"/>
<dbReference type="RefSeq" id="XP_022675983.1">
    <property type="nucleotide sequence ID" value="XM_022819415.1"/>
</dbReference>
<feature type="compositionally biased region" description="Low complexity" evidence="2">
    <location>
        <begin position="390"/>
        <end position="438"/>
    </location>
</feature>
<feature type="region of interest" description="Disordered" evidence="2">
    <location>
        <begin position="1"/>
        <end position="93"/>
    </location>
</feature>
<feature type="compositionally biased region" description="Acidic residues" evidence="2">
    <location>
        <begin position="83"/>
        <end position="93"/>
    </location>
</feature>
<feature type="compositionally biased region" description="Low complexity" evidence="2">
    <location>
        <begin position="351"/>
        <end position="361"/>
    </location>
</feature>
<dbReference type="Pfam" id="PF12550">
    <property type="entry name" value="GCR1_C"/>
    <property type="match status" value="1"/>
</dbReference>
<evidence type="ECO:0000313" key="4">
    <source>
        <dbReference type="EMBL" id="BAO40156.1"/>
    </source>
</evidence>
<dbReference type="OrthoDB" id="4064898at2759"/>
<gene>
    <name evidence="4" type="ORF">KLMA_40132</name>
</gene>
<feature type="compositionally biased region" description="Basic and acidic residues" evidence="2">
    <location>
        <begin position="27"/>
        <end position="39"/>
    </location>
</feature>
<name>W0TBF9_KLUMD</name>
<evidence type="ECO:0000259" key="3">
    <source>
        <dbReference type="Pfam" id="PF12550"/>
    </source>
</evidence>
<accession>W0TBF9</accession>
<feature type="coiled-coil region" evidence="1">
    <location>
        <begin position="484"/>
        <end position="518"/>
    </location>
</feature>
<dbReference type="EMBL" id="AP012216">
    <property type="protein sequence ID" value="BAO40156.1"/>
    <property type="molecule type" value="Genomic_DNA"/>
</dbReference>
<dbReference type="KEGG" id="kmx:KLMA_40132"/>
<evidence type="ECO:0000256" key="2">
    <source>
        <dbReference type="SAM" id="MobiDB-lite"/>
    </source>
</evidence>
<protein>
    <submittedName>
        <fullName evidence="4">Transcription activator</fullName>
    </submittedName>
</protein>
<feature type="compositionally biased region" description="Polar residues" evidence="2">
    <location>
        <begin position="444"/>
        <end position="454"/>
    </location>
</feature>
<feature type="domain" description="Transcription activator GCR1-like" evidence="3">
    <location>
        <begin position="733"/>
        <end position="810"/>
    </location>
</feature>
<dbReference type="AlphaFoldDB" id="W0TBF9"/>
<sequence length="847" mass="94183">MNPTSARTTDSTSALNTSLNVTQALQEHAHRDREGKEVESEAGGGAGAGAGSGSSSREDADSADTTQSHHGDETVSGNSLGNVEDEDEDGDVDVGVDVDVDIDVDDYSTEANASEDSLSHKKEHKQDKFTLNTAEADCVLMNMYFILNDMFLTLDADKSIDQFTDVVTKSLEMYRTVGRLPIALARTMEITDMVPLATLKSTTLPCILRYYKWCSVRSQDPLFPNTLVTSDKCYRFIQDDIRICHHDSSTIKLLLEAIKTLFELQQKVLEYAEIIGSDSISVFHWDNIDFEQISKAIFSPEAEAFRASKQRNSTSSLTGMHFQNTLRVSESVRRDSEISISDGSSAAAAASVAAETSSARAGTDGHNRRSNTNRDYTDHDNGNGIGNNGGRNNSTGNNTNRNTNNNNSNNNSDGNNDGNTSNTNANNSNSVNNNNVNGSGNGQGSRTQRVTSQQDTLIIQQTHFEDSTNENYDSPSQYFMSPESLSLHQKVQDLSNENQQLKEQVTCLTQNIQYLLDNPDIMKKNDQLRDTKLMPKDLQSSSHFKNQDQVLAASISKFMPTSAVENQIDQLLDNNIPYPFTFNPQSFTRNQLSPGINHTELDNSKRNFNNLGHFNKHQHQSMSNTATTLDPLSLVGELPSQSPDLDLDFQRIHEHPSSHHQHASKQQDTHGNLAHHLPTQSHSEKKRSISKRGKTVLMKDMGTSSVSKGQQFKPPVGPNGKTYLVTPEGYLNIDMKNDLDSVYSIYNEFIQSLKPQINAFVEDYGRSRLARFHKKRTFQKRKAFCSFVETISASSNLPPEKVLDFVDEIRMQNDHSVVWVCNNLNQLKTDLAKQLPNLAKFIDNSPV</sequence>
<feature type="compositionally biased region" description="Polar residues" evidence="2">
    <location>
        <begin position="1"/>
        <end position="25"/>
    </location>
</feature>
<evidence type="ECO:0000256" key="1">
    <source>
        <dbReference type="SAM" id="Coils"/>
    </source>
</evidence>
<dbReference type="InterPro" id="IPR022210">
    <property type="entry name" value="TF_GCR1-like"/>
</dbReference>
<feature type="region of interest" description="Disordered" evidence="2">
    <location>
        <begin position="655"/>
        <end position="692"/>
    </location>
</feature>
<organism evidence="4 5">
    <name type="scientific">Kluyveromyces marxianus (strain DMKU3-1042 / BCC 29191 / NBRC 104275)</name>
    <name type="common">Yeast</name>
    <name type="synonym">Candida kefyr</name>
    <dbReference type="NCBI Taxonomy" id="1003335"/>
    <lineage>
        <taxon>Eukaryota</taxon>
        <taxon>Fungi</taxon>
        <taxon>Dikarya</taxon>
        <taxon>Ascomycota</taxon>
        <taxon>Saccharomycotina</taxon>
        <taxon>Saccharomycetes</taxon>
        <taxon>Saccharomycetales</taxon>
        <taxon>Saccharomycetaceae</taxon>
        <taxon>Kluyveromyces</taxon>
    </lineage>
</organism>
<reference evidence="4 5" key="1">
    <citation type="journal article" date="2015" name="Biotechnol. Biofuels">
        <title>Genetic basis of the highly efficient yeast Kluyveromyces marxianus: complete genome sequence and transcriptome analyses.</title>
        <authorList>
            <person name="Lertwattanasakul N."/>
            <person name="Kosaka T."/>
            <person name="Hosoyama A."/>
            <person name="Suzuki Y."/>
            <person name="Rodrussamee N."/>
            <person name="Matsutani M."/>
            <person name="Murata M."/>
            <person name="Fujimoto N."/>
            <person name="Suprayogi"/>
            <person name="Tsuchikane K."/>
            <person name="Limtong S."/>
            <person name="Fujita N."/>
            <person name="Yamada M."/>
        </authorList>
    </citation>
    <scope>NUCLEOTIDE SEQUENCE [LARGE SCALE GENOMIC DNA]</scope>
    <source>
        <strain evidence="5">DMKU3-1042 / BCC 29191 / NBRC 104275</strain>
    </source>
</reference>
<dbReference type="GeneID" id="34716125"/>
<feature type="compositionally biased region" description="Gly residues" evidence="2">
    <location>
        <begin position="42"/>
        <end position="52"/>
    </location>
</feature>
<evidence type="ECO:0000313" key="5">
    <source>
        <dbReference type="Proteomes" id="UP000065495"/>
    </source>
</evidence>
<dbReference type="Proteomes" id="UP000065495">
    <property type="component" value="Chromosome 4"/>
</dbReference>
<feature type="region of interest" description="Disordered" evidence="2">
    <location>
        <begin position="351"/>
        <end position="454"/>
    </location>
</feature>